<sequence>MHANLNSNDNEIGILLVGHGSSLPYGQEVLHKLAEEYRKNSDYPVEVGFMNIAEPSIAAAVDTLKKKHVEKIIIVPAFIAHGIHTKQDIEYVLRLREDKRPSKIHNFDESERIDFDGEIIYTEPFGADSRIVEILEEKVNNSIKPLEKA</sequence>
<comment type="caution">
    <text evidence="5">The sequence shown here is derived from an EMBL/GenBank/DDBJ whole genome shotgun (WGS) entry which is preliminary data.</text>
</comment>
<dbReference type="CDD" id="cd03416">
    <property type="entry name" value="CbiX_SirB_N"/>
    <property type="match status" value="1"/>
</dbReference>
<evidence type="ECO:0000313" key="5">
    <source>
        <dbReference type="EMBL" id="PAV05954.1"/>
    </source>
</evidence>
<keyword evidence="6" id="KW-1185">Reference proteome</keyword>
<evidence type="ECO:0000256" key="1">
    <source>
        <dbReference type="ARBA" id="ARBA00022573"/>
    </source>
</evidence>
<proteinExistence type="predicted"/>
<dbReference type="OrthoDB" id="11653at2157"/>
<reference evidence="5 6" key="1">
    <citation type="journal article" date="2017" name="BMC Genomics">
        <title>Genomic analysis of methanogenic archaea reveals a shift towards energy conservation.</title>
        <authorList>
            <person name="Gilmore S.P."/>
            <person name="Henske J.K."/>
            <person name="Sexton J.A."/>
            <person name="Solomon K.V."/>
            <person name="Seppala S."/>
            <person name="Yoo J.I."/>
            <person name="Huyett L.M."/>
            <person name="Pressman A."/>
            <person name="Cogan J.Z."/>
            <person name="Kivenson V."/>
            <person name="Peng X."/>
            <person name="Tan Y."/>
            <person name="Valentine D.L."/>
            <person name="O'Malley M.A."/>
        </authorList>
    </citation>
    <scope>NUCLEOTIDE SEQUENCE [LARGE SCALE GENOMIC DNA]</scope>
    <source>
        <strain evidence="5 6">M.o.H.</strain>
    </source>
</reference>
<dbReference type="InterPro" id="IPR050963">
    <property type="entry name" value="Sirohydro_Cobaltochel/CbiX"/>
</dbReference>
<gene>
    <name evidence="5" type="ORF">ASJ80_13960</name>
</gene>
<keyword evidence="3" id="KW-0456">Lyase</keyword>
<dbReference type="Proteomes" id="UP000217784">
    <property type="component" value="Unassembled WGS sequence"/>
</dbReference>
<dbReference type="PANTHER" id="PTHR33542">
    <property type="entry name" value="SIROHYDROCHLORIN FERROCHELATASE, CHLOROPLASTIC"/>
    <property type="match status" value="1"/>
</dbReference>
<dbReference type="SUPFAM" id="SSF53800">
    <property type="entry name" value="Chelatase"/>
    <property type="match status" value="1"/>
</dbReference>
<evidence type="ECO:0000256" key="3">
    <source>
        <dbReference type="ARBA" id="ARBA00023239"/>
    </source>
</evidence>
<dbReference type="PANTHER" id="PTHR33542:SF3">
    <property type="entry name" value="SIROHYDROCHLORIN FERROCHELATASE, CHLOROPLASTIC"/>
    <property type="match status" value="1"/>
</dbReference>
<dbReference type="GO" id="GO:0009236">
    <property type="term" value="P:cobalamin biosynthetic process"/>
    <property type="evidence" value="ECO:0007669"/>
    <property type="project" value="UniProtKB-KW"/>
</dbReference>
<organism evidence="5 6">
    <name type="scientific">Methanobacterium bryantii</name>
    <dbReference type="NCBI Taxonomy" id="2161"/>
    <lineage>
        <taxon>Archaea</taxon>
        <taxon>Methanobacteriati</taxon>
        <taxon>Methanobacteriota</taxon>
        <taxon>Methanomada group</taxon>
        <taxon>Methanobacteria</taxon>
        <taxon>Methanobacteriales</taxon>
        <taxon>Methanobacteriaceae</taxon>
        <taxon>Methanobacterium</taxon>
    </lineage>
</organism>
<keyword evidence="2" id="KW-0479">Metal-binding</keyword>
<dbReference type="GO" id="GO:0046872">
    <property type="term" value="F:metal ion binding"/>
    <property type="evidence" value="ECO:0007669"/>
    <property type="project" value="UniProtKB-KW"/>
</dbReference>
<dbReference type="Gene3D" id="3.40.50.1400">
    <property type="match status" value="1"/>
</dbReference>
<dbReference type="AlphaFoldDB" id="A0A2A2H9K3"/>
<accession>A0A2A2H9K3</accession>
<dbReference type="RefSeq" id="WP_069583406.1">
    <property type="nucleotide sequence ID" value="NZ_LMVM01000001.1"/>
</dbReference>
<protein>
    <submittedName>
        <fullName evidence="5">Sirohydrochlorin cobaltochelatase</fullName>
    </submittedName>
</protein>
<name>A0A2A2H9K3_METBR</name>
<dbReference type="GO" id="GO:0016829">
    <property type="term" value="F:lyase activity"/>
    <property type="evidence" value="ECO:0007669"/>
    <property type="project" value="UniProtKB-KW"/>
</dbReference>
<dbReference type="NCBIfam" id="NF033198">
    <property type="entry name" value="F430_CfbA"/>
    <property type="match status" value="1"/>
</dbReference>
<evidence type="ECO:0000256" key="2">
    <source>
        <dbReference type="ARBA" id="ARBA00022723"/>
    </source>
</evidence>
<keyword evidence="4" id="KW-0170">Cobalt</keyword>
<dbReference type="Pfam" id="PF01903">
    <property type="entry name" value="CbiX"/>
    <property type="match status" value="1"/>
</dbReference>
<evidence type="ECO:0000313" key="6">
    <source>
        <dbReference type="Proteomes" id="UP000217784"/>
    </source>
</evidence>
<dbReference type="EMBL" id="LMVM01000001">
    <property type="protein sequence ID" value="PAV05954.1"/>
    <property type="molecule type" value="Genomic_DNA"/>
</dbReference>
<dbReference type="InterPro" id="IPR002762">
    <property type="entry name" value="CbiX-like"/>
</dbReference>
<keyword evidence="1" id="KW-0169">Cobalamin biosynthesis</keyword>
<dbReference type="NCBIfam" id="NF002090">
    <property type="entry name" value="PRK00923.1"/>
    <property type="match status" value="1"/>
</dbReference>
<evidence type="ECO:0000256" key="4">
    <source>
        <dbReference type="ARBA" id="ARBA00023285"/>
    </source>
</evidence>